<comment type="caution">
    <text evidence="4">The sequence shown here is derived from an EMBL/GenBank/DDBJ whole genome shotgun (WGS) entry which is preliminary data.</text>
</comment>
<dbReference type="GO" id="GO:0008146">
    <property type="term" value="F:sulfotransferase activity"/>
    <property type="evidence" value="ECO:0007669"/>
    <property type="project" value="InterPro"/>
</dbReference>
<keyword evidence="5" id="KW-1185">Reference proteome</keyword>
<dbReference type="AlphaFoldDB" id="A0A3N6PB01"/>
<sequence length="126" mass="15142">MNKLLLVIKSRLPDVKLIALLRDPVSRVYSDYLFNQRNNKHEGEKSLLKAIEADQKQGYPEQYFEKGLYYYYLKKYFDIFDLQNIKLFLFEDFTSDSLKVVKDIFTFLNVDSSFVPQRCFFRNPKK</sequence>
<dbReference type="PANTHER" id="PTHR10605">
    <property type="entry name" value="HEPARAN SULFATE SULFOTRANSFERASE"/>
    <property type="match status" value="1"/>
</dbReference>
<dbReference type="RefSeq" id="WP_124154800.1">
    <property type="nucleotide sequence ID" value="NZ_CAWOLW010000689.1"/>
</dbReference>
<organism evidence="4 5">
    <name type="scientific">Okeania hirsuta</name>
    <dbReference type="NCBI Taxonomy" id="1458930"/>
    <lineage>
        <taxon>Bacteria</taxon>
        <taxon>Bacillati</taxon>
        <taxon>Cyanobacteriota</taxon>
        <taxon>Cyanophyceae</taxon>
        <taxon>Oscillatoriophycideae</taxon>
        <taxon>Oscillatoriales</taxon>
        <taxon>Microcoleaceae</taxon>
        <taxon>Okeania</taxon>
    </lineage>
</organism>
<evidence type="ECO:0000313" key="4">
    <source>
        <dbReference type="EMBL" id="RQH42282.1"/>
    </source>
</evidence>
<name>A0A3N6PB01_9CYAN</name>
<proteinExistence type="predicted"/>
<dbReference type="Pfam" id="PF00685">
    <property type="entry name" value="Sulfotransfer_1"/>
    <property type="match status" value="1"/>
</dbReference>
<dbReference type="InterPro" id="IPR027417">
    <property type="entry name" value="P-loop_NTPase"/>
</dbReference>
<gene>
    <name evidence="4" type="ORF">D5R40_14690</name>
</gene>
<keyword evidence="1" id="KW-0808">Transferase</keyword>
<feature type="domain" description="Sulfotransferase" evidence="3">
    <location>
        <begin position="12"/>
        <end position="111"/>
    </location>
</feature>
<evidence type="ECO:0000256" key="2">
    <source>
        <dbReference type="ARBA" id="ARBA00023180"/>
    </source>
</evidence>
<dbReference type="PANTHER" id="PTHR10605:SF56">
    <property type="entry name" value="BIFUNCTIONAL HEPARAN SULFATE N-DEACETYLASE_N-SULFOTRANSFERASE"/>
    <property type="match status" value="1"/>
</dbReference>
<dbReference type="Proteomes" id="UP000269154">
    <property type="component" value="Unassembled WGS sequence"/>
</dbReference>
<evidence type="ECO:0000256" key="1">
    <source>
        <dbReference type="ARBA" id="ARBA00022679"/>
    </source>
</evidence>
<evidence type="ECO:0000313" key="5">
    <source>
        <dbReference type="Proteomes" id="UP000269154"/>
    </source>
</evidence>
<dbReference type="Gene3D" id="3.40.50.300">
    <property type="entry name" value="P-loop containing nucleotide triphosphate hydrolases"/>
    <property type="match status" value="1"/>
</dbReference>
<protein>
    <recommendedName>
        <fullName evidence="3">Sulfotransferase domain-containing protein</fullName>
    </recommendedName>
</protein>
<dbReference type="InterPro" id="IPR037359">
    <property type="entry name" value="NST/OST"/>
</dbReference>
<dbReference type="SUPFAM" id="SSF52540">
    <property type="entry name" value="P-loop containing nucleoside triphosphate hydrolases"/>
    <property type="match status" value="1"/>
</dbReference>
<dbReference type="InterPro" id="IPR000863">
    <property type="entry name" value="Sulfotransferase_dom"/>
</dbReference>
<reference evidence="4 5" key="1">
    <citation type="journal article" date="2018" name="ACS Chem. Biol.">
        <title>Ketoreductase domain dysfunction expands chemodiversity: malyngamide biosynthesis in the cyanobacterium Okeania hirsuta.</title>
        <authorList>
            <person name="Moss N.A."/>
            <person name="Leao T."/>
            <person name="Rankin M."/>
            <person name="McCullough T.M."/>
            <person name="Qu P."/>
            <person name="Korobeynikov A."/>
            <person name="Smith J.L."/>
            <person name="Gerwick L."/>
            <person name="Gerwick W.H."/>
        </authorList>
    </citation>
    <scope>NUCLEOTIDE SEQUENCE [LARGE SCALE GENOMIC DNA]</scope>
    <source>
        <strain evidence="4 5">PAB10Feb10-1</strain>
    </source>
</reference>
<dbReference type="OrthoDB" id="9797480at2"/>
<evidence type="ECO:0000259" key="3">
    <source>
        <dbReference type="Pfam" id="PF00685"/>
    </source>
</evidence>
<dbReference type="EMBL" id="RCBY01000074">
    <property type="protein sequence ID" value="RQH42282.1"/>
    <property type="molecule type" value="Genomic_DNA"/>
</dbReference>
<keyword evidence="2" id="KW-0325">Glycoprotein</keyword>
<accession>A0A3N6PB01</accession>